<evidence type="ECO:0000256" key="1">
    <source>
        <dbReference type="SAM" id="MobiDB-lite"/>
    </source>
</evidence>
<feature type="compositionally biased region" description="Basic and acidic residues" evidence="1">
    <location>
        <begin position="1"/>
        <end position="10"/>
    </location>
</feature>
<name>A0A8J9V9K8_BRALA</name>
<gene>
    <name evidence="2" type="primary">Hypp427</name>
    <name evidence="2" type="ORF">BLAG_LOCUS1426</name>
</gene>
<dbReference type="OrthoDB" id="10050350at2759"/>
<keyword evidence="3" id="KW-1185">Reference proteome</keyword>
<dbReference type="EMBL" id="OV696686">
    <property type="protein sequence ID" value="CAH1232173.1"/>
    <property type="molecule type" value="Genomic_DNA"/>
</dbReference>
<accession>A0A8J9V9K8</accession>
<evidence type="ECO:0000313" key="2">
    <source>
        <dbReference type="EMBL" id="CAH1232173.1"/>
    </source>
</evidence>
<feature type="compositionally biased region" description="Basic and acidic residues" evidence="1">
    <location>
        <begin position="97"/>
        <end position="110"/>
    </location>
</feature>
<organism evidence="2 3">
    <name type="scientific">Branchiostoma lanceolatum</name>
    <name type="common">Common lancelet</name>
    <name type="synonym">Amphioxus lanceolatum</name>
    <dbReference type="NCBI Taxonomy" id="7740"/>
    <lineage>
        <taxon>Eukaryota</taxon>
        <taxon>Metazoa</taxon>
        <taxon>Chordata</taxon>
        <taxon>Cephalochordata</taxon>
        <taxon>Leptocardii</taxon>
        <taxon>Amphioxiformes</taxon>
        <taxon>Branchiostomatidae</taxon>
        <taxon>Branchiostoma</taxon>
    </lineage>
</organism>
<feature type="region of interest" description="Disordered" evidence="1">
    <location>
        <begin position="97"/>
        <end position="127"/>
    </location>
</feature>
<evidence type="ECO:0000313" key="3">
    <source>
        <dbReference type="Proteomes" id="UP000838412"/>
    </source>
</evidence>
<feature type="region of interest" description="Disordered" evidence="1">
    <location>
        <begin position="1"/>
        <end position="68"/>
    </location>
</feature>
<proteinExistence type="predicted"/>
<dbReference type="Proteomes" id="UP000838412">
    <property type="component" value="Chromosome 1"/>
</dbReference>
<feature type="compositionally biased region" description="Polar residues" evidence="1">
    <location>
        <begin position="24"/>
        <end position="37"/>
    </location>
</feature>
<reference evidence="2" key="1">
    <citation type="submission" date="2022-01" db="EMBL/GenBank/DDBJ databases">
        <authorList>
            <person name="Braso-Vives M."/>
        </authorList>
    </citation>
    <scope>NUCLEOTIDE SEQUENCE</scope>
</reference>
<dbReference type="AlphaFoldDB" id="A0A8J9V9K8"/>
<protein>
    <submittedName>
        <fullName evidence="2">Hypp427 protein</fullName>
    </submittedName>
</protein>
<sequence>MGSGASKDKTLPYPQKTARYMEPASSTDVTDISSALPSISDPYGTDRPEPWTGIQKTDDTKEEEDDDGARLDCYEVARRIDYIKTELSKGRYNIDLKKLDPGESAKDAKDANNMQTLTEESTEPLEK</sequence>